<dbReference type="EMBL" id="CP000083">
    <property type="protein sequence ID" value="AAZ24303.1"/>
    <property type="molecule type" value="Genomic_DNA"/>
</dbReference>
<dbReference type="SMR" id="Q47VX8"/>
<feature type="domain" description="Orn/DAP/Arg decarboxylase 2 C-terminal" evidence="2">
    <location>
        <begin position="55"/>
        <end position="149"/>
    </location>
</feature>
<dbReference type="RefSeq" id="WP_011045125.1">
    <property type="nucleotide sequence ID" value="NC_003910.7"/>
</dbReference>
<evidence type="ECO:0000313" key="3">
    <source>
        <dbReference type="EMBL" id="AAZ24303.1"/>
    </source>
</evidence>
<sequence>MITFVHELISHSVQRSPEAIALQVKNMSLSYAQLNEKVTKVAQAYASLAITRGDRIGIYISKIIDKKVSRFTNYLVCDGGLHHHLANSCNFGQLIRKNYPVAIRNKLKEGVQELVNIVGPICNPLDILADKIMLPKASMGDYVVVFQSGTYVATASPKDLLSQPQVSELLI</sequence>
<evidence type="ECO:0000259" key="2">
    <source>
        <dbReference type="Pfam" id="PF00278"/>
    </source>
</evidence>
<comment type="cofactor">
    <cofactor evidence="1">
        <name>pyridoxal 5'-phosphate</name>
        <dbReference type="ChEBI" id="CHEBI:597326"/>
    </cofactor>
</comment>
<accession>Q47VX8</accession>
<dbReference type="InterPro" id="IPR009006">
    <property type="entry name" value="Ala_racemase/Decarboxylase_C"/>
</dbReference>
<gene>
    <name evidence="3" type="ordered locus">CPS_4395</name>
</gene>
<dbReference type="GO" id="GO:0003824">
    <property type="term" value="F:catalytic activity"/>
    <property type="evidence" value="ECO:0007669"/>
    <property type="project" value="InterPro"/>
</dbReference>
<dbReference type="Proteomes" id="UP000000547">
    <property type="component" value="Chromosome"/>
</dbReference>
<dbReference type="Gene3D" id="2.40.37.10">
    <property type="entry name" value="Lyase, Ornithine Decarboxylase, Chain A, domain 1"/>
    <property type="match status" value="1"/>
</dbReference>
<proteinExistence type="predicted"/>
<dbReference type="HOGENOM" id="CLU_1560326_0_0_6"/>
<reference evidence="3" key="1">
    <citation type="journal article" date="2005" name="Proc. Natl. Acad. Sci. U.S.A.">
        <title>The psychrophilic lifestyle as revealed by the genome sequence of Colwellia psychrerythraea 34H through genomic and proteomic analyses.</title>
        <authorList>
            <person name="Methe B.A."/>
            <person name="Nelson K.E."/>
            <person name="Deming J.W."/>
            <person name="Momen B."/>
            <person name="Melamud E."/>
            <person name="Zhang X."/>
            <person name="Moult J."/>
            <person name="Madupu R."/>
            <person name="Nelson W.C."/>
            <person name="Dodson R.J."/>
            <person name="Brinkac L.M."/>
            <person name="Daugherty S.C."/>
            <person name="Durkin A.S."/>
            <person name="DeBoy R.T."/>
            <person name="Kolonay J.F."/>
            <person name="Sullivan S.A."/>
            <person name="Zhou L."/>
            <person name="Davidsen T.M."/>
            <person name="Wu M."/>
            <person name="Huston A.L."/>
            <person name="Lewis M."/>
            <person name="Weaver B."/>
            <person name="Weidman J.F."/>
            <person name="Khouri H."/>
            <person name="Utterback T.R."/>
            <person name="Feldblyum T.V."/>
            <person name="Fraser C.M."/>
        </authorList>
    </citation>
    <scope>NUCLEOTIDE SEQUENCE [LARGE SCALE GENOMIC DNA]</scope>
    <source>
        <strain evidence="3">34H</strain>
    </source>
</reference>
<dbReference type="AlphaFoldDB" id="Q47VX8"/>
<dbReference type="SUPFAM" id="SSF56801">
    <property type="entry name" value="Acetyl-CoA synthetase-like"/>
    <property type="match status" value="1"/>
</dbReference>
<evidence type="ECO:0000256" key="1">
    <source>
        <dbReference type="ARBA" id="ARBA00001933"/>
    </source>
</evidence>
<organism evidence="3 4">
    <name type="scientific">Colwellia psychrerythraea (strain 34H / ATCC BAA-681)</name>
    <name type="common">Vibrio psychroerythus</name>
    <dbReference type="NCBI Taxonomy" id="167879"/>
    <lineage>
        <taxon>Bacteria</taxon>
        <taxon>Pseudomonadati</taxon>
        <taxon>Pseudomonadota</taxon>
        <taxon>Gammaproteobacteria</taxon>
        <taxon>Alteromonadales</taxon>
        <taxon>Colwelliaceae</taxon>
        <taxon>Colwellia</taxon>
    </lineage>
</organism>
<dbReference type="SUPFAM" id="SSF50621">
    <property type="entry name" value="Alanine racemase C-terminal domain-like"/>
    <property type="match status" value="1"/>
</dbReference>
<dbReference type="InterPro" id="IPR022643">
    <property type="entry name" value="De-COase2_C"/>
</dbReference>
<evidence type="ECO:0000313" key="4">
    <source>
        <dbReference type="Proteomes" id="UP000000547"/>
    </source>
</evidence>
<dbReference type="Pfam" id="PF00278">
    <property type="entry name" value="Orn_DAP_Arg_deC"/>
    <property type="match status" value="1"/>
</dbReference>
<dbReference type="STRING" id="167879.CPS_4395"/>
<dbReference type="KEGG" id="cps:CPS_4395"/>
<protein>
    <submittedName>
        <fullName evidence="3">Decarboxylase domain protein</fullName>
    </submittedName>
</protein>
<name>Q47VX8_COLP3</name>